<dbReference type="AlphaFoldDB" id="A0A0F9FGV1"/>
<feature type="domain" description="SO2946-like C-terminal" evidence="1">
    <location>
        <begin position="59"/>
        <end position="172"/>
    </location>
</feature>
<feature type="non-terminal residue" evidence="2">
    <location>
        <position position="1"/>
    </location>
</feature>
<dbReference type="InterPro" id="IPR053978">
    <property type="entry name" value="SO2946-like_C"/>
</dbReference>
<evidence type="ECO:0000313" key="2">
    <source>
        <dbReference type="EMBL" id="KKL77691.1"/>
    </source>
</evidence>
<evidence type="ECO:0000259" key="1">
    <source>
        <dbReference type="Pfam" id="PF22237"/>
    </source>
</evidence>
<reference evidence="2" key="1">
    <citation type="journal article" date="2015" name="Nature">
        <title>Complex archaea that bridge the gap between prokaryotes and eukaryotes.</title>
        <authorList>
            <person name="Spang A."/>
            <person name="Saw J.H."/>
            <person name="Jorgensen S.L."/>
            <person name="Zaremba-Niedzwiedzka K."/>
            <person name="Martijn J."/>
            <person name="Lind A.E."/>
            <person name="van Eijk R."/>
            <person name="Schleper C."/>
            <person name="Guy L."/>
            <person name="Ettema T.J."/>
        </authorList>
    </citation>
    <scope>NUCLEOTIDE SEQUENCE</scope>
</reference>
<dbReference type="InterPro" id="IPR013320">
    <property type="entry name" value="ConA-like_dom_sf"/>
</dbReference>
<dbReference type="Pfam" id="PF22237">
    <property type="entry name" value="SO2946-like_C"/>
    <property type="match status" value="1"/>
</dbReference>
<name>A0A0F9FGV1_9ZZZZ</name>
<accession>A0A0F9FGV1</accession>
<protein>
    <recommendedName>
        <fullName evidence="1">SO2946-like C-terminal domain-containing protein</fullName>
    </recommendedName>
</protein>
<dbReference type="EMBL" id="LAZR01023675">
    <property type="protein sequence ID" value="KKL77691.1"/>
    <property type="molecule type" value="Genomic_DNA"/>
</dbReference>
<proteinExistence type="predicted"/>
<gene>
    <name evidence="2" type="ORF">LCGC14_2032320</name>
</gene>
<sequence>LPEMRWHVTARDCKGQRYWRYPLDESHIAAGNYSDMMDLIEQFPTMLEQAKREALEEYTARVGFFSIDLPNTILEGIGFEYAFDENGGRWQGLCVDGLGETAVDLGVLVAADTWYDLDLEVNADGDSVEFFIDGVSKGTVAANIPSGSTFNLFYNFMIMKLAGTTSRSFAIDHYYIYQEVSR</sequence>
<dbReference type="SUPFAM" id="SSF49899">
    <property type="entry name" value="Concanavalin A-like lectins/glucanases"/>
    <property type="match status" value="1"/>
</dbReference>
<organism evidence="2">
    <name type="scientific">marine sediment metagenome</name>
    <dbReference type="NCBI Taxonomy" id="412755"/>
    <lineage>
        <taxon>unclassified sequences</taxon>
        <taxon>metagenomes</taxon>
        <taxon>ecological metagenomes</taxon>
    </lineage>
</organism>
<comment type="caution">
    <text evidence="2">The sequence shown here is derived from an EMBL/GenBank/DDBJ whole genome shotgun (WGS) entry which is preliminary data.</text>
</comment>